<comment type="pathway">
    <text evidence="3">Amino-acid biosynthesis; L-leucine biosynthesis; L-leucine from 3-methyl-2-oxobutanoate: step 2/4.</text>
</comment>
<comment type="function">
    <text evidence="2">Catalyzes the isomerization between 2-isopropylmalate and 3-isopropylmalate, via the formation of 2-isopropylmaleate.</text>
</comment>
<dbReference type="Proteomes" id="UP000500755">
    <property type="component" value="Chromosome"/>
</dbReference>
<evidence type="ECO:0000313" key="12">
    <source>
        <dbReference type="EMBL" id="QKD45363.1"/>
    </source>
</evidence>
<evidence type="ECO:0000256" key="8">
    <source>
        <dbReference type="ARBA" id="ARBA00022605"/>
    </source>
</evidence>
<dbReference type="NCBIfam" id="NF002458">
    <property type="entry name" value="PRK01641.1"/>
    <property type="match status" value="1"/>
</dbReference>
<evidence type="ECO:0000256" key="9">
    <source>
        <dbReference type="ARBA" id="ARBA00023239"/>
    </source>
</evidence>
<gene>
    <name evidence="12" type="primary">leuD</name>
    <name evidence="12" type="ORF">HF896_17855</name>
</gene>
<dbReference type="GO" id="GO:0009316">
    <property type="term" value="C:3-isopropylmalate dehydratase complex"/>
    <property type="evidence" value="ECO:0007669"/>
    <property type="project" value="InterPro"/>
</dbReference>
<dbReference type="InterPro" id="IPR015928">
    <property type="entry name" value="Aconitase/3IPM_dehydase_swvl"/>
</dbReference>
<evidence type="ECO:0000256" key="10">
    <source>
        <dbReference type="ARBA" id="ARBA00023304"/>
    </source>
</evidence>
<evidence type="ECO:0000256" key="6">
    <source>
        <dbReference type="ARBA" id="ARBA00011998"/>
    </source>
</evidence>
<dbReference type="RefSeq" id="WP_013520300.1">
    <property type="nucleotide sequence ID" value="NZ_CP051298.1"/>
</dbReference>
<sequence length="210" mass="23270">MQPFTILRGAAAPLPIDNVDTDLIIRIERLTSLQRHELGPWAFESLRYRGDGSENPDFVLNQAPWREAPILVAGRNFGCGSSREGAVWALLARGIRCVVAESFGDIFHANCFQNGVLPVRLPADALARARAACTPQAAWEMDLRAQRILLPDGTALAFEVDPLRRTALLEGLDDIGRTLQLHENIDAWQARDRTARPWIWRPAPGATTEA</sequence>
<dbReference type="OMA" id="ANCFQNG"/>
<dbReference type="GO" id="GO:0003861">
    <property type="term" value="F:3-isopropylmalate dehydratase activity"/>
    <property type="evidence" value="ECO:0007669"/>
    <property type="project" value="UniProtKB-EC"/>
</dbReference>
<dbReference type="CDD" id="cd01577">
    <property type="entry name" value="IPMI_Swivel"/>
    <property type="match status" value="1"/>
</dbReference>
<proteinExistence type="inferred from homology"/>
<comment type="subunit">
    <text evidence="5">Heterodimer of LeuC and LeuD.</text>
</comment>
<evidence type="ECO:0000313" key="13">
    <source>
        <dbReference type="Proteomes" id="UP000500755"/>
    </source>
</evidence>
<dbReference type="UniPathway" id="UPA00048">
    <property type="reaction ID" value="UER00071"/>
</dbReference>
<dbReference type="NCBIfam" id="TIGR00171">
    <property type="entry name" value="leuD"/>
    <property type="match status" value="1"/>
</dbReference>
<dbReference type="Pfam" id="PF00694">
    <property type="entry name" value="Aconitase_C"/>
    <property type="match status" value="1"/>
</dbReference>
<protein>
    <recommendedName>
        <fullName evidence="6">3-isopropylmalate dehydratase</fullName>
        <ecNumber evidence="6">4.2.1.33</ecNumber>
    </recommendedName>
</protein>
<dbReference type="InterPro" id="IPR004431">
    <property type="entry name" value="3-IsopropMal_deHydase_ssu"/>
</dbReference>
<comment type="catalytic activity">
    <reaction evidence="1">
        <text>(2R,3S)-3-isopropylmalate = (2S)-2-isopropylmalate</text>
        <dbReference type="Rhea" id="RHEA:32287"/>
        <dbReference type="ChEBI" id="CHEBI:1178"/>
        <dbReference type="ChEBI" id="CHEBI:35121"/>
        <dbReference type="EC" id="4.2.1.33"/>
    </reaction>
</comment>
<dbReference type="InterPro" id="IPR033940">
    <property type="entry name" value="IPMI_Swivel"/>
</dbReference>
<evidence type="ECO:0000256" key="5">
    <source>
        <dbReference type="ARBA" id="ARBA00011271"/>
    </source>
</evidence>
<keyword evidence="8" id="KW-0028">Amino-acid biosynthesis</keyword>
<dbReference type="EC" id="4.2.1.33" evidence="6"/>
<organism evidence="12 13">
    <name type="scientific">Alicycliphilus denitrificans</name>
    <dbReference type="NCBI Taxonomy" id="179636"/>
    <lineage>
        <taxon>Bacteria</taxon>
        <taxon>Pseudomonadati</taxon>
        <taxon>Pseudomonadota</taxon>
        <taxon>Betaproteobacteria</taxon>
        <taxon>Burkholderiales</taxon>
        <taxon>Comamonadaceae</taxon>
        <taxon>Alicycliphilus</taxon>
    </lineage>
</organism>
<evidence type="ECO:0000256" key="7">
    <source>
        <dbReference type="ARBA" id="ARBA00022430"/>
    </source>
</evidence>
<dbReference type="AlphaFoldDB" id="A0A858ZXF1"/>
<evidence type="ECO:0000256" key="1">
    <source>
        <dbReference type="ARBA" id="ARBA00000491"/>
    </source>
</evidence>
<keyword evidence="10" id="KW-0100">Branched-chain amino acid biosynthesis</keyword>
<reference evidence="12 13" key="1">
    <citation type="submission" date="2020-05" db="EMBL/GenBank/DDBJ databases">
        <title>Complete genome sequence of Alicycliphilus denitrificans DP3.</title>
        <authorList>
            <person name="Chen X."/>
        </authorList>
    </citation>
    <scope>NUCLEOTIDE SEQUENCE [LARGE SCALE GENOMIC DNA]</scope>
    <source>
        <strain evidence="12 13">DP3</strain>
    </source>
</reference>
<dbReference type="InterPro" id="IPR000573">
    <property type="entry name" value="AconitaseA/IPMdHydase_ssu_swvl"/>
</dbReference>
<evidence type="ECO:0000256" key="4">
    <source>
        <dbReference type="ARBA" id="ARBA00009845"/>
    </source>
</evidence>
<dbReference type="PANTHER" id="PTHR43345:SF5">
    <property type="entry name" value="3-ISOPROPYLMALATE DEHYDRATASE SMALL SUBUNIT"/>
    <property type="match status" value="1"/>
</dbReference>
<name>A0A858ZXF1_9BURK</name>
<accession>A0A858ZXF1</accession>
<dbReference type="SUPFAM" id="SSF52016">
    <property type="entry name" value="LeuD/IlvD-like"/>
    <property type="match status" value="1"/>
</dbReference>
<feature type="domain" description="Aconitase A/isopropylmalate dehydratase small subunit swivel" evidence="11">
    <location>
        <begin position="1"/>
        <end position="123"/>
    </location>
</feature>
<evidence type="ECO:0000259" key="11">
    <source>
        <dbReference type="Pfam" id="PF00694"/>
    </source>
</evidence>
<dbReference type="Gene3D" id="3.20.19.10">
    <property type="entry name" value="Aconitase, domain 4"/>
    <property type="match status" value="1"/>
</dbReference>
<evidence type="ECO:0000256" key="3">
    <source>
        <dbReference type="ARBA" id="ARBA00004729"/>
    </source>
</evidence>
<dbReference type="EMBL" id="CP051298">
    <property type="protein sequence ID" value="QKD45363.1"/>
    <property type="molecule type" value="Genomic_DNA"/>
</dbReference>
<keyword evidence="7" id="KW-0432">Leucine biosynthesis</keyword>
<dbReference type="InterPro" id="IPR050075">
    <property type="entry name" value="LeuD"/>
</dbReference>
<evidence type="ECO:0000256" key="2">
    <source>
        <dbReference type="ARBA" id="ARBA00002695"/>
    </source>
</evidence>
<dbReference type="GO" id="GO:0009098">
    <property type="term" value="P:L-leucine biosynthetic process"/>
    <property type="evidence" value="ECO:0007669"/>
    <property type="project" value="UniProtKB-UniPathway"/>
</dbReference>
<dbReference type="PANTHER" id="PTHR43345">
    <property type="entry name" value="3-ISOPROPYLMALATE DEHYDRATASE SMALL SUBUNIT 2-RELATED-RELATED"/>
    <property type="match status" value="1"/>
</dbReference>
<keyword evidence="9 12" id="KW-0456">Lyase</keyword>
<comment type="similarity">
    <text evidence="4">Belongs to the LeuD family. LeuD type 1 subfamily.</text>
</comment>